<reference evidence="5" key="1">
    <citation type="submission" date="2023-01" db="EMBL/GenBank/DDBJ databases">
        <title>Genome assembly of the deep-sea coral Lophelia pertusa.</title>
        <authorList>
            <person name="Herrera S."/>
            <person name="Cordes E."/>
        </authorList>
    </citation>
    <scope>NUCLEOTIDE SEQUENCE</scope>
    <source>
        <strain evidence="5">USNM1676648</strain>
        <tissue evidence="5">Polyp</tissue>
    </source>
</reference>
<dbReference type="InterPro" id="IPR046433">
    <property type="entry name" value="ActCoA_hydro"/>
</dbReference>
<dbReference type="Gene3D" id="3.30.2160.10">
    <property type="entry name" value="Hect, E3 ligase catalytic domain"/>
    <property type="match status" value="1"/>
</dbReference>
<evidence type="ECO:0000256" key="2">
    <source>
        <dbReference type="PROSITE-ProRule" id="PRU00104"/>
    </source>
</evidence>
<feature type="compositionally biased region" description="Polar residues" evidence="3">
    <location>
        <begin position="21"/>
        <end position="37"/>
    </location>
</feature>
<protein>
    <recommendedName>
        <fullName evidence="4">HECT domain-containing protein</fullName>
    </recommendedName>
</protein>
<dbReference type="PANTHER" id="PTHR21432:SF20">
    <property type="entry name" value="ACETYL-COA HYDROLASE"/>
    <property type="match status" value="1"/>
</dbReference>
<evidence type="ECO:0000313" key="5">
    <source>
        <dbReference type="EMBL" id="KAJ7358894.1"/>
    </source>
</evidence>
<dbReference type="PANTHER" id="PTHR21432">
    <property type="entry name" value="ACETYL-COA HYDROLASE-RELATED"/>
    <property type="match status" value="1"/>
</dbReference>
<feature type="domain" description="HECT" evidence="4">
    <location>
        <begin position="81"/>
        <end position="201"/>
    </location>
</feature>
<name>A0A9W9YN03_9CNID</name>
<dbReference type="Pfam" id="PF13336">
    <property type="entry name" value="AcetylCoA_hyd_C"/>
    <property type="match status" value="1"/>
</dbReference>
<dbReference type="OrthoDB" id="10250396at2759"/>
<dbReference type="PROSITE" id="PS50237">
    <property type="entry name" value="HECT"/>
    <property type="match status" value="1"/>
</dbReference>
<dbReference type="InterPro" id="IPR038460">
    <property type="entry name" value="AcetylCoA_hyd_C_sf"/>
</dbReference>
<gene>
    <name evidence="5" type="ORF">OS493_020732</name>
</gene>
<proteinExistence type="predicted"/>
<dbReference type="GO" id="GO:0004842">
    <property type="term" value="F:ubiquitin-protein transferase activity"/>
    <property type="evidence" value="ECO:0007669"/>
    <property type="project" value="InterPro"/>
</dbReference>
<comment type="caution">
    <text evidence="2">Lacks conserved residue(s) required for the propagation of feature annotation.</text>
</comment>
<dbReference type="GO" id="GO:0008775">
    <property type="term" value="F:acetate CoA-transferase activity"/>
    <property type="evidence" value="ECO:0007669"/>
    <property type="project" value="InterPro"/>
</dbReference>
<sequence length="334" mass="37420">MERQIWNHPVKLSLMNEQKKANQTSNSAEACNGTSNSNEHDYCGSSNHENNTAVPRQQTWIPCMVGTEGWRPGYYKFVLRSKLKQLRFIGRMIGFAICQDLLLDLHLSKPFVKQILGIPLSLPDDLMSFDYELHKNAVVSGVDALNPWNSKPVTIDLTDDSDKKLTDDNKEEYIKLVSQFKLETSIKDEVAEFAGGLNEALCETLACFPFGTQTLRGPGRVMLDVGFVNLVSTIVQNPKVTAINSCIEVDLTGQVVSDSIGTRMYSGVGGQIDFFYVEQPWDLMVLSLESPYLFGKNLRQERLMNSIKIAHPDHREGTGRQPPLKDSKCMPSPD</sequence>
<dbReference type="Pfam" id="PF00632">
    <property type="entry name" value="HECT"/>
    <property type="match status" value="1"/>
</dbReference>
<dbReference type="EMBL" id="MU827314">
    <property type="protein sequence ID" value="KAJ7358894.1"/>
    <property type="molecule type" value="Genomic_DNA"/>
</dbReference>
<dbReference type="InterPro" id="IPR035983">
    <property type="entry name" value="Hect_E3_ubiquitin_ligase"/>
</dbReference>
<organism evidence="5 6">
    <name type="scientific">Desmophyllum pertusum</name>
    <dbReference type="NCBI Taxonomy" id="174260"/>
    <lineage>
        <taxon>Eukaryota</taxon>
        <taxon>Metazoa</taxon>
        <taxon>Cnidaria</taxon>
        <taxon>Anthozoa</taxon>
        <taxon>Hexacorallia</taxon>
        <taxon>Scleractinia</taxon>
        <taxon>Caryophylliina</taxon>
        <taxon>Caryophylliidae</taxon>
        <taxon>Desmophyllum</taxon>
    </lineage>
</organism>
<evidence type="ECO:0000313" key="6">
    <source>
        <dbReference type="Proteomes" id="UP001163046"/>
    </source>
</evidence>
<dbReference type="Proteomes" id="UP001163046">
    <property type="component" value="Unassembled WGS sequence"/>
</dbReference>
<dbReference type="SUPFAM" id="SSF56204">
    <property type="entry name" value="Hect, E3 ligase catalytic domain"/>
    <property type="match status" value="1"/>
</dbReference>
<evidence type="ECO:0000256" key="3">
    <source>
        <dbReference type="SAM" id="MobiDB-lite"/>
    </source>
</evidence>
<dbReference type="Gene3D" id="3.40.1080.20">
    <property type="entry name" value="Acetyl-CoA hydrolase/transferase C-terminal domain"/>
    <property type="match status" value="1"/>
</dbReference>
<feature type="region of interest" description="Disordered" evidence="3">
    <location>
        <begin position="18"/>
        <end position="50"/>
    </location>
</feature>
<evidence type="ECO:0000259" key="4">
    <source>
        <dbReference type="PROSITE" id="PS50237"/>
    </source>
</evidence>
<feature type="region of interest" description="Disordered" evidence="3">
    <location>
        <begin position="309"/>
        <end position="334"/>
    </location>
</feature>
<dbReference type="GO" id="GO:0006083">
    <property type="term" value="P:acetate metabolic process"/>
    <property type="evidence" value="ECO:0007669"/>
    <property type="project" value="InterPro"/>
</dbReference>
<dbReference type="InterPro" id="IPR037171">
    <property type="entry name" value="NagB/RpiA_transferase-like"/>
</dbReference>
<dbReference type="Gene3D" id="3.90.1750.10">
    <property type="entry name" value="Hect, E3 ligase catalytic domains"/>
    <property type="match status" value="1"/>
</dbReference>
<dbReference type="AlphaFoldDB" id="A0A9W9YN03"/>
<dbReference type="SUPFAM" id="SSF100950">
    <property type="entry name" value="NagB/RpiA/CoA transferase-like"/>
    <property type="match status" value="1"/>
</dbReference>
<keyword evidence="6" id="KW-1185">Reference proteome</keyword>
<dbReference type="InterPro" id="IPR000569">
    <property type="entry name" value="HECT_dom"/>
</dbReference>
<evidence type="ECO:0000256" key="1">
    <source>
        <dbReference type="ARBA" id="ARBA00022786"/>
    </source>
</evidence>
<comment type="caution">
    <text evidence="5">The sequence shown here is derived from an EMBL/GenBank/DDBJ whole genome shotgun (WGS) entry which is preliminary data.</text>
</comment>
<dbReference type="InterPro" id="IPR026888">
    <property type="entry name" value="AcetylCoA_hyd_C"/>
</dbReference>
<dbReference type="GO" id="GO:0005739">
    <property type="term" value="C:mitochondrion"/>
    <property type="evidence" value="ECO:0007669"/>
    <property type="project" value="TreeGrafter"/>
</dbReference>
<accession>A0A9W9YN03</accession>
<keyword evidence="1 2" id="KW-0833">Ubl conjugation pathway</keyword>
<feature type="compositionally biased region" description="Basic and acidic residues" evidence="3">
    <location>
        <begin position="310"/>
        <end position="328"/>
    </location>
</feature>